<dbReference type="AlphaFoldDB" id="A0AA34XJW4"/>
<sequence length="60" mass="7119">MEEKVYAPMLIPTLCRDQHFMRCIESLKKNTWAKYTMSILGLIIRLTKNIEMDILKFANI</sequence>
<reference evidence="1 2" key="1">
    <citation type="journal article" date="2017" name="BMC Genomics">
        <title>Comparative and functional genomics of the Lactococcus lactis taxon; insights into evolution and niche adaptation.</title>
        <authorList>
            <person name="Kelleher P."/>
            <person name="Bottacini F."/>
            <person name="Mahony J."/>
            <person name="Kilcawley K.N."/>
            <person name="van Sinderen D."/>
        </authorList>
    </citation>
    <scope>NUCLEOTIDE SEQUENCE [LARGE SCALE GENOMIC DNA]</scope>
    <source>
        <strain evidence="1 2">JM3</strain>
    </source>
</reference>
<keyword evidence="1" id="KW-0614">Plasmid</keyword>
<evidence type="ECO:0000313" key="2">
    <source>
        <dbReference type="Proteomes" id="UP000192161"/>
    </source>
</evidence>
<proteinExistence type="predicted"/>
<evidence type="ECO:0000313" key="1">
    <source>
        <dbReference type="EMBL" id="ARE22182.1"/>
    </source>
</evidence>
<name>A0AA34XJW4_LACLC</name>
<dbReference type="Proteomes" id="UP000192161">
    <property type="component" value="Plasmid pJM3C"/>
</dbReference>
<protein>
    <submittedName>
        <fullName evidence="1">Uncharacterized protein</fullName>
    </submittedName>
</protein>
<dbReference type="EMBL" id="CP016739">
    <property type="protein sequence ID" value="ARE22182.1"/>
    <property type="molecule type" value="Genomic_DNA"/>
</dbReference>
<gene>
    <name evidence="1" type="ORF">LLJM3_04175</name>
</gene>
<dbReference type="RefSeq" id="WP_032947364.1">
    <property type="nucleotide sequence ID" value="NZ_CP016739.2"/>
</dbReference>
<geneLocation type="plasmid" evidence="1 2">
    <name>pJM3C</name>
</geneLocation>
<organism evidence="1 2">
    <name type="scientific">Lactococcus lactis subsp. cremoris</name>
    <name type="common">Streptococcus cremoris</name>
    <dbReference type="NCBI Taxonomy" id="1359"/>
    <lineage>
        <taxon>Bacteria</taxon>
        <taxon>Bacillati</taxon>
        <taxon>Bacillota</taxon>
        <taxon>Bacilli</taxon>
        <taxon>Lactobacillales</taxon>
        <taxon>Streptococcaceae</taxon>
        <taxon>Lactococcus</taxon>
    </lineage>
</organism>
<accession>A0AA34XJW4</accession>